<comment type="function">
    <text evidence="16">Peptidoglycan polymerase that is essential for cell division.</text>
</comment>
<dbReference type="EMBL" id="SNZG01000022">
    <property type="protein sequence ID" value="TDR36941.1"/>
    <property type="molecule type" value="Genomic_DNA"/>
</dbReference>
<dbReference type="GO" id="GO:0005886">
    <property type="term" value="C:plasma membrane"/>
    <property type="evidence" value="ECO:0007669"/>
    <property type="project" value="TreeGrafter"/>
</dbReference>
<dbReference type="PANTHER" id="PTHR30474:SF2">
    <property type="entry name" value="PEPTIDOGLYCAN GLYCOSYLTRANSFERASE FTSW-RELATED"/>
    <property type="match status" value="1"/>
</dbReference>
<keyword evidence="5" id="KW-0133">Cell shape</keyword>
<evidence type="ECO:0000256" key="5">
    <source>
        <dbReference type="ARBA" id="ARBA00022960"/>
    </source>
</evidence>
<dbReference type="Proteomes" id="UP000254330">
    <property type="component" value="Unassembled WGS sequence"/>
</dbReference>
<dbReference type="GO" id="GO:0009252">
    <property type="term" value="P:peptidoglycan biosynthetic process"/>
    <property type="evidence" value="ECO:0007669"/>
    <property type="project" value="UniProtKB-KW"/>
</dbReference>
<dbReference type="PANTHER" id="PTHR30474">
    <property type="entry name" value="CELL CYCLE PROTEIN"/>
    <property type="match status" value="1"/>
</dbReference>
<feature type="transmembrane region" description="Helical" evidence="17">
    <location>
        <begin position="12"/>
        <end position="31"/>
    </location>
</feature>
<keyword evidence="18" id="KW-0131">Cell cycle</keyword>
<accession>A0A8B4Q7Z0</accession>
<gene>
    <name evidence="18" type="primary">ftsW</name>
    <name evidence="19" type="ORF">DFR61_12225</name>
    <name evidence="18" type="ORF">NCTC10597_00635</name>
</gene>
<sequence length="382" mass="41678">MKKYFKEFDYPLFITYFLLSVFGLVMIYSAGMMSAVNRNQGEPELFYKKQLLNVSIGLIFFAVGVTIPYKKYAKKRAMQLLIGSTAVLLLAVHFIGVSPGNSGAQSWLDLWKVRFQPSEYAKLTTIICLSVFLANLDKRGTIDSIKSYKPFVFLFAALIFSLYLEPDMGAILLFGTIVLIIILSSNISMKTISKGLILLTPFIIIGVIVAISKGLLTEKRLGRLSAFTNPFEDAENFGLQIINGYYAIGLGGVQGAGLGQSVMKLGYIPEPHTDFIMAIISEELGAVGVLIVLGGLGFIVLRAFVIGIRSRDPLARLMAIGIGSWIGVQTFVNIGGLSGLIPLTGVTLPFISYGGTSLVFLSFAMGLLINISMFVKKERKTI</sequence>
<evidence type="ECO:0000256" key="11">
    <source>
        <dbReference type="ARBA" id="ARBA00038053"/>
    </source>
</evidence>
<keyword evidence="21" id="KW-1185">Reference proteome</keyword>
<feature type="transmembrane region" description="Helical" evidence="17">
    <location>
        <begin position="170"/>
        <end position="189"/>
    </location>
</feature>
<evidence type="ECO:0000256" key="4">
    <source>
        <dbReference type="ARBA" id="ARBA00022692"/>
    </source>
</evidence>
<dbReference type="InterPro" id="IPR018365">
    <property type="entry name" value="Cell_cycle_FtsW-rel_CS"/>
</dbReference>
<evidence type="ECO:0000256" key="13">
    <source>
        <dbReference type="ARBA" id="ARBA00041418"/>
    </source>
</evidence>
<evidence type="ECO:0000256" key="2">
    <source>
        <dbReference type="ARBA" id="ARBA00022676"/>
    </source>
</evidence>
<feature type="transmembrane region" description="Helical" evidence="17">
    <location>
        <begin position="81"/>
        <end position="100"/>
    </location>
</feature>
<dbReference type="GO" id="GO:0051301">
    <property type="term" value="P:cell division"/>
    <property type="evidence" value="ECO:0007669"/>
    <property type="project" value="UniProtKB-KW"/>
</dbReference>
<evidence type="ECO:0000313" key="21">
    <source>
        <dbReference type="Proteomes" id="UP000294641"/>
    </source>
</evidence>
<keyword evidence="6" id="KW-0573">Peptidoglycan synthesis</keyword>
<evidence type="ECO:0000256" key="15">
    <source>
        <dbReference type="ARBA" id="ARBA00049902"/>
    </source>
</evidence>
<dbReference type="GO" id="GO:0008955">
    <property type="term" value="F:peptidoglycan glycosyltransferase activity"/>
    <property type="evidence" value="ECO:0007669"/>
    <property type="project" value="UniProtKB-EC"/>
</dbReference>
<evidence type="ECO:0000313" key="20">
    <source>
        <dbReference type="Proteomes" id="UP000254330"/>
    </source>
</evidence>
<name>A0A8B4Q7Z0_9BACL</name>
<evidence type="ECO:0000256" key="10">
    <source>
        <dbReference type="ARBA" id="ARBA00033270"/>
    </source>
</evidence>
<dbReference type="PROSITE" id="PS00428">
    <property type="entry name" value="FTSW_RODA_SPOVE"/>
    <property type="match status" value="1"/>
</dbReference>
<dbReference type="GO" id="GO:0008360">
    <property type="term" value="P:regulation of cell shape"/>
    <property type="evidence" value="ECO:0007669"/>
    <property type="project" value="UniProtKB-KW"/>
</dbReference>
<keyword evidence="8 17" id="KW-0472">Membrane</keyword>
<evidence type="ECO:0000256" key="9">
    <source>
        <dbReference type="ARBA" id="ARBA00032370"/>
    </source>
</evidence>
<dbReference type="AlphaFoldDB" id="A0A8B4Q7Z0"/>
<feature type="transmembrane region" description="Helical" evidence="17">
    <location>
        <begin position="353"/>
        <end position="375"/>
    </location>
</feature>
<evidence type="ECO:0000256" key="6">
    <source>
        <dbReference type="ARBA" id="ARBA00022984"/>
    </source>
</evidence>
<comment type="similarity">
    <text evidence="11">Belongs to the SEDS family. FtsW subfamily.</text>
</comment>
<dbReference type="Pfam" id="PF01098">
    <property type="entry name" value="FTSW_RODA_SPOVE"/>
    <property type="match status" value="1"/>
</dbReference>
<reference evidence="18 20" key="1">
    <citation type="submission" date="2018-06" db="EMBL/GenBank/DDBJ databases">
        <authorList>
            <consortium name="Pathogen Informatics"/>
            <person name="Doyle S."/>
        </authorList>
    </citation>
    <scope>NUCLEOTIDE SEQUENCE [LARGE SCALE GENOMIC DNA]</scope>
    <source>
        <strain evidence="18 20">NCTC10597</strain>
    </source>
</reference>
<evidence type="ECO:0000256" key="14">
    <source>
        <dbReference type="ARBA" id="ARBA00044770"/>
    </source>
</evidence>
<comment type="catalytic activity">
    <reaction evidence="15">
        <text>[GlcNAc-(1-&gt;4)-Mur2Ac(oyl-L-Ala-gamma-D-Glu-L-Lys-D-Ala-D-Ala)](n)-di-trans,octa-cis-undecaprenyl diphosphate + beta-D-GlcNAc-(1-&gt;4)-Mur2Ac(oyl-L-Ala-gamma-D-Glu-L-Lys-D-Ala-D-Ala)-di-trans,octa-cis-undecaprenyl diphosphate = [GlcNAc-(1-&gt;4)-Mur2Ac(oyl-L-Ala-gamma-D-Glu-L-Lys-D-Ala-D-Ala)](n+1)-di-trans,octa-cis-undecaprenyl diphosphate + di-trans,octa-cis-undecaprenyl diphosphate + H(+)</text>
        <dbReference type="Rhea" id="RHEA:23708"/>
        <dbReference type="Rhea" id="RHEA-COMP:9602"/>
        <dbReference type="Rhea" id="RHEA-COMP:9603"/>
        <dbReference type="ChEBI" id="CHEBI:15378"/>
        <dbReference type="ChEBI" id="CHEBI:58405"/>
        <dbReference type="ChEBI" id="CHEBI:60033"/>
        <dbReference type="ChEBI" id="CHEBI:78435"/>
        <dbReference type="EC" id="2.4.99.28"/>
    </reaction>
</comment>
<evidence type="ECO:0000256" key="1">
    <source>
        <dbReference type="ARBA" id="ARBA00004141"/>
    </source>
</evidence>
<evidence type="ECO:0000256" key="8">
    <source>
        <dbReference type="ARBA" id="ARBA00023136"/>
    </source>
</evidence>
<dbReference type="GO" id="GO:0015648">
    <property type="term" value="F:lipid-linked peptidoglycan transporter activity"/>
    <property type="evidence" value="ECO:0007669"/>
    <property type="project" value="TreeGrafter"/>
</dbReference>
<evidence type="ECO:0000256" key="3">
    <source>
        <dbReference type="ARBA" id="ARBA00022679"/>
    </source>
</evidence>
<feature type="transmembrane region" description="Helical" evidence="17">
    <location>
        <begin position="196"/>
        <end position="216"/>
    </location>
</feature>
<keyword evidence="7 17" id="KW-1133">Transmembrane helix</keyword>
<dbReference type="EC" id="2.4.99.28" evidence="14"/>
<feature type="transmembrane region" description="Helical" evidence="17">
    <location>
        <begin position="284"/>
        <end position="305"/>
    </location>
</feature>
<dbReference type="RefSeq" id="WP_240605533.1">
    <property type="nucleotide sequence ID" value="NZ_BJUE01000024.1"/>
</dbReference>
<feature type="transmembrane region" description="Helical" evidence="17">
    <location>
        <begin position="317"/>
        <end position="341"/>
    </location>
</feature>
<dbReference type="EMBL" id="UGNP01000001">
    <property type="protein sequence ID" value="STX08966.1"/>
    <property type="molecule type" value="Genomic_DNA"/>
</dbReference>
<evidence type="ECO:0000313" key="19">
    <source>
        <dbReference type="EMBL" id="TDR36941.1"/>
    </source>
</evidence>
<evidence type="ECO:0000256" key="12">
    <source>
        <dbReference type="ARBA" id="ARBA00041185"/>
    </source>
</evidence>
<keyword evidence="3" id="KW-0808">Transferase</keyword>
<evidence type="ECO:0000256" key="17">
    <source>
        <dbReference type="SAM" id="Phobius"/>
    </source>
</evidence>
<proteinExistence type="inferred from homology"/>
<evidence type="ECO:0000256" key="16">
    <source>
        <dbReference type="ARBA" id="ARBA00049966"/>
    </source>
</evidence>
<feature type="transmembrane region" description="Helical" evidence="17">
    <location>
        <begin position="148"/>
        <end position="164"/>
    </location>
</feature>
<organism evidence="18 20">
    <name type="scientific">Kurthia zopfii</name>
    <dbReference type="NCBI Taxonomy" id="1650"/>
    <lineage>
        <taxon>Bacteria</taxon>
        <taxon>Bacillati</taxon>
        <taxon>Bacillota</taxon>
        <taxon>Bacilli</taxon>
        <taxon>Bacillales</taxon>
        <taxon>Caryophanaceae</taxon>
        <taxon>Kurthia</taxon>
    </lineage>
</organism>
<evidence type="ECO:0000256" key="7">
    <source>
        <dbReference type="ARBA" id="ARBA00022989"/>
    </source>
</evidence>
<comment type="subcellular location">
    <subcellularLocation>
        <location evidence="1">Membrane</location>
        <topology evidence="1">Multi-pass membrane protein</topology>
    </subcellularLocation>
</comment>
<feature type="transmembrane region" description="Helical" evidence="17">
    <location>
        <begin position="120"/>
        <end position="136"/>
    </location>
</feature>
<protein>
    <recommendedName>
        <fullName evidence="12">Probable peptidoglycan glycosyltransferase FtsW</fullName>
        <ecNumber evidence="14">2.4.99.28</ecNumber>
    </recommendedName>
    <alternativeName>
        <fullName evidence="13">Cell division protein FtsW</fullName>
    </alternativeName>
    <alternativeName>
        <fullName evidence="10">Cell wall polymerase</fullName>
    </alternativeName>
    <alternativeName>
        <fullName evidence="9">Peptidoglycan polymerase</fullName>
    </alternativeName>
</protein>
<dbReference type="Proteomes" id="UP000294641">
    <property type="component" value="Unassembled WGS sequence"/>
</dbReference>
<dbReference type="GO" id="GO:0032153">
    <property type="term" value="C:cell division site"/>
    <property type="evidence" value="ECO:0007669"/>
    <property type="project" value="TreeGrafter"/>
</dbReference>
<keyword evidence="2" id="KW-0328">Glycosyltransferase</keyword>
<keyword evidence="4 17" id="KW-0812">Transmembrane</keyword>
<comment type="caution">
    <text evidence="18">The sequence shown here is derived from an EMBL/GenBank/DDBJ whole genome shotgun (WGS) entry which is preliminary data.</text>
</comment>
<evidence type="ECO:0000313" key="18">
    <source>
        <dbReference type="EMBL" id="STX08966.1"/>
    </source>
</evidence>
<reference evidence="19 21" key="2">
    <citation type="submission" date="2019-03" db="EMBL/GenBank/DDBJ databases">
        <title>Genomic Encyclopedia of Type Strains, Phase IV (KMG-IV): sequencing the most valuable type-strain genomes for metagenomic binning, comparative biology and taxonomic classification.</title>
        <authorList>
            <person name="Goeker M."/>
        </authorList>
    </citation>
    <scope>NUCLEOTIDE SEQUENCE [LARGE SCALE GENOMIC DNA]</scope>
    <source>
        <strain evidence="19 21">DSM 20580</strain>
    </source>
</reference>
<dbReference type="InterPro" id="IPR001182">
    <property type="entry name" value="FtsW/RodA"/>
</dbReference>
<feature type="transmembrane region" description="Helical" evidence="17">
    <location>
        <begin position="51"/>
        <end position="69"/>
    </location>
</feature>
<keyword evidence="18" id="KW-0132">Cell division</keyword>